<accession>A0AAD9Z2A8</accession>
<comment type="caution">
    <text evidence="2">The sequence shown here is derived from an EMBL/GenBank/DDBJ whole genome shotgun (WGS) entry which is preliminary data.</text>
</comment>
<feature type="compositionally biased region" description="Basic and acidic residues" evidence="1">
    <location>
        <begin position="41"/>
        <end position="51"/>
    </location>
</feature>
<feature type="region of interest" description="Disordered" evidence="1">
    <location>
        <begin position="41"/>
        <end position="113"/>
    </location>
</feature>
<dbReference type="EMBL" id="JASNWA010000009">
    <property type="protein sequence ID" value="KAK3169536.1"/>
    <property type="molecule type" value="Genomic_DNA"/>
</dbReference>
<proteinExistence type="predicted"/>
<keyword evidence="3" id="KW-1185">Reference proteome</keyword>
<evidence type="ECO:0000256" key="1">
    <source>
        <dbReference type="SAM" id="MobiDB-lite"/>
    </source>
</evidence>
<evidence type="ECO:0000313" key="2">
    <source>
        <dbReference type="EMBL" id="KAK3169536.1"/>
    </source>
</evidence>
<protein>
    <submittedName>
        <fullName evidence="2">Uncharacterized protein</fullName>
    </submittedName>
</protein>
<sequence>MPPGRDLWPGACERLGSGGYEGARPPFDYYDSKAHERMISRGRDEDVVMKDPEDEIFQLPDEPPKHMDFDDTASPHLKDEDQRSTLRDPGDPVEKNNMDGDDDEGGATPLRVLDDEEFSQAWDTTRELPEGTPRKLNHSALMNLPREVRDHIHEDVVKLHTPMSDHKSSFKCPSKCCAGKPKPDHPTWRRQFAEIRNYCTVNKQIYAEVVEVFFRFNSWALHRARLREDSNNELITLADDTQHMYGSNGKKKYMTRFRHLNMQICLAPFTFVDLGTPKDLLETSTPAELLAYQVRQDPEKLRKHTLNEETQCEIFRKALEGLVSNQKKTFPKLQTLTLEITLHAPQATRSSALTKNVLDRCGITFEVKLFLNASESANFLSGRPIKDLRDARDNSSVESIDPNTLEPRRRMLSPLMGLSGVRKVQVKRRWIVLHRPKGTKPIYSIEEAGSIEEESEHSVLASHMAQLHHFSSVKEMLEKATTDFGLFQVVGLSEFEMPLEDVIEVIENEGTGRACEHGLASR</sequence>
<evidence type="ECO:0000313" key="3">
    <source>
        <dbReference type="Proteomes" id="UP001276659"/>
    </source>
</evidence>
<dbReference type="Proteomes" id="UP001276659">
    <property type="component" value="Unassembled WGS sequence"/>
</dbReference>
<reference evidence="2" key="1">
    <citation type="submission" date="2022-11" db="EMBL/GenBank/DDBJ databases">
        <title>Chromosomal genome sequence assembly and mating type (MAT) locus characterization of the leprose asexual lichenized fungus Lepraria neglecta (Nyl.) Erichsen.</title>
        <authorList>
            <person name="Allen J.L."/>
            <person name="Pfeffer B."/>
        </authorList>
    </citation>
    <scope>NUCLEOTIDE SEQUENCE</scope>
    <source>
        <strain evidence="2">Allen 5258</strain>
    </source>
</reference>
<gene>
    <name evidence="2" type="ORF">OEA41_008920</name>
</gene>
<organism evidence="2 3">
    <name type="scientific">Lepraria neglecta</name>
    <dbReference type="NCBI Taxonomy" id="209136"/>
    <lineage>
        <taxon>Eukaryota</taxon>
        <taxon>Fungi</taxon>
        <taxon>Dikarya</taxon>
        <taxon>Ascomycota</taxon>
        <taxon>Pezizomycotina</taxon>
        <taxon>Lecanoromycetes</taxon>
        <taxon>OSLEUM clade</taxon>
        <taxon>Lecanoromycetidae</taxon>
        <taxon>Lecanorales</taxon>
        <taxon>Lecanorineae</taxon>
        <taxon>Stereocaulaceae</taxon>
        <taxon>Lepraria</taxon>
    </lineage>
</organism>
<dbReference type="AlphaFoldDB" id="A0AAD9Z2A8"/>
<name>A0AAD9Z2A8_9LECA</name>
<feature type="compositionally biased region" description="Basic and acidic residues" evidence="1">
    <location>
        <begin position="76"/>
        <end position="98"/>
    </location>
</feature>